<reference evidence="3" key="1">
    <citation type="submission" date="2014-03" db="EMBL/GenBank/DDBJ databases">
        <title>The Genome Sequence of Puccinia striiformis f. sp. tritici PST-78.</title>
        <authorList>
            <consortium name="The Broad Institute Genome Sequencing Platform"/>
            <person name="Cuomo C."/>
            <person name="Hulbert S."/>
            <person name="Chen X."/>
            <person name="Walker B."/>
            <person name="Young S.K."/>
            <person name="Zeng Q."/>
            <person name="Gargeya S."/>
            <person name="Fitzgerald M."/>
            <person name="Haas B."/>
            <person name="Abouelleil A."/>
            <person name="Alvarado L."/>
            <person name="Arachchi H.M."/>
            <person name="Berlin A.M."/>
            <person name="Chapman S.B."/>
            <person name="Goldberg J."/>
            <person name="Griggs A."/>
            <person name="Gujja S."/>
            <person name="Hansen M."/>
            <person name="Howarth C."/>
            <person name="Imamovic A."/>
            <person name="Larimer J."/>
            <person name="McCowan C."/>
            <person name="Montmayeur A."/>
            <person name="Murphy C."/>
            <person name="Neiman D."/>
            <person name="Pearson M."/>
            <person name="Priest M."/>
            <person name="Roberts A."/>
            <person name="Saif S."/>
            <person name="Shea T."/>
            <person name="Sisk P."/>
            <person name="Sykes S."/>
            <person name="Wortman J."/>
            <person name="Nusbaum C."/>
            <person name="Birren B."/>
        </authorList>
    </citation>
    <scope>NUCLEOTIDE SEQUENCE [LARGE SCALE GENOMIC DNA]</scope>
    <source>
        <strain evidence="3">race PST-78</strain>
    </source>
</reference>
<dbReference type="EMBL" id="AJIL01000061">
    <property type="protein sequence ID" value="KNE98052.1"/>
    <property type="molecule type" value="Genomic_DNA"/>
</dbReference>
<protein>
    <submittedName>
        <fullName evidence="2">Uncharacterized protein</fullName>
    </submittedName>
</protein>
<accession>A0A0L0VFI7</accession>
<sequence length="58" mass="6085">MGIDVGSPLPNLDTTSPATKRGKAVATGRGISKQAEDHTPTQTGRNVNDHAWLASRNS</sequence>
<evidence type="ECO:0000313" key="2">
    <source>
        <dbReference type="EMBL" id="KNE98052.1"/>
    </source>
</evidence>
<dbReference type="Proteomes" id="UP000054564">
    <property type="component" value="Unassembled WGS sequence"/>
</dbReference>
<proteinExistence type="predicted"/>
<comment type="caution">
    <text evidence="2">The sequence shown here is derived from an EMBL/GenBank/DDBJ whole genome shotgun (WGS) entry which is preliminary data.</text>
</comment>
<keyword evidence="3" id="KW-1185">Reference proteome</keyword>
<feature type="region of interest" description="Disordered" evidence="1">
    <location>
        <begin position="1"/>
        <end position="58"/>
    </location>
</feature>
<gene>
    <name evidence="2" type="ORF">PSTG_08727</name>
</gene>
<dbReference type="AlphaFoldDB" id="A0A0L0VFI7"/>
<name>A0A0L0VFI7_9BASI</name>
<organism evidence="2 3">
    <name type="scientific">Puccinia striiformis f. sp. tritici PST-78</name>
    <dbReference type="NCBI Taxonomy" id="1165861"/>
    <lineage>
        <taxon>Eukaryota</taxon>
        <taxon>Fungi</taxon>
        <taxon>Dikarya</taxon>
        <taxon>Basidiomycota</taxon>
        <taxon>Pucciniomycotina</taxon>
        <taxon>Pucciniomycetes</taxon>
        <taxon>Pucciniales</taxon>
        <taxon>Pucciniaceae</taxon>
        <taxon>Puccinia</taxon>
    </lineage>
</organism>
<evidence type="ECO:0000313" key="3">
    <source>
        <dbReference type="Proteomes" id="UP000054564"/>
    </source>
</evidence>
<evidence type="ECO:0000256" key="1">
    <source>
        <dbReference type="SAM" id="MobiDB-lite"/>
    </source>
</evidence>